<dbReference type="Proteomes" id="UP000239735">
    <property type="component" value="Unassembled WGS sequence"/>
</dbReference>
<evidence type="ECO:0000313" key="1">
    <source>
        <dbReference type="EMBL" id="SPE30682.1"/>
    </source>
</evidence>
<reference evidence="2" key="1">
    <citation type="submission" date="2018-02" db="EMBL/GenBank/DDBJ databases">
        <authorList>
            <person name="Hausmann B."/>
        </authorList>
    </citation>
    <scope>NUCLEOTIDE SEQUENCE [LARGE SCALE GENOMIC DNA]</scope>
    <source>
        <strain evidence="2">Peat soil MAG SbA5</strain>
    </source>
</reference>
<protein>
    <submittedName>
        <fullName evidence="1">Uncharacterized protein</fullName>
    </submittedName>
</protein>
<proteinExistence type="predicted"/>
<sequence length="33" mass="3740">MDLLRSVVRSLAQVPDQRQYPPRVFDAALTEPA</sequence>
<evidence type="ECO:0000313" key="2">
    <source>
        <dbReference type="Proteomes" id="UP000239735"/>
    </source>
</evidence>
<gene>
    <name evidence="1" type="ORF">SBA5_80051</name>
</gene>
<organism evidence="1 2">
    <name type="scientific">Candidatus Sulfuritelmatomonas gaucii</name>
    <dbReference type="NCBI Taxonomy" id="2043161"/>
    <lineage>
        <taxon>Bacteria</taxon>
        <taxon>Pseudomonadati</taxon>
        <taxon>Acidobacteriota</taxon>
        <taxon>Terriglobia</taxon>
        <taxon>Terriglobales</taxon>
        <taxon>Acidobacteriaceae</taxon>
        <taxon>Candidatus Sulfuritelmatomonas</taxon>
    </lineage>
</organism>
<dbReference type="EMBL" id="OKRB01000141">
    <property type="protein sequence ID" value="SPE30682.1"/>
    <property type="molecule type" value="Genomic_DNA"/>
</dbReference>
<accession>A0A2N9M5E2</accession>
<name>A0A2N9M5E2_9BACT</name>
<dbReference type="AlphaFoldDB" id="A0A2N9M5E2"/>